<dbReference type="AlphaFoldDB" id="A0A4Y2TUK5"/>
<dbReference type="EMBL" id="BGPR01031296">
    <property type="protein sequence ID" value="GBO04273.1"/>
    <property type="molecule type" value="Genomic_DNA"/>
</dbReference>
<proteinExistence type="predicted"/>
<gene>
    <name evidence="1" type="ORF">AVEN_199352_1</name>
</gene>
<keyword evidence="2" id="KW-1185">Reference proteome</keyword>
<name>A0A4Y2TUK5_ARAVE</name>
<dbReference type="Proteomes" id="UP000499080">
    <property type="component" value="Unassembled WGS sequence"/>
</dbReference>
<evidence type="ECO:0000313" key="1">
    <source>
        <dbReference type="EMBL" id="GBO04273.1"/>
    </source>
</evidence>
<reference evidence="1 2" key="1">
    <citation type="journal article" date="2019" name="Sci. Rep.">
        <title>Orb-weaving spider Araneus ventricosus genome elucidates the spidroin gene catalogue.</title>
        <authorList>
            <person name="Kono N."/>
            <person name="Nakamura H."/>
            <person name="Ohtoshi R."/>
            <person name="Moran D.A.P."/>
            <person name="Shinohara A."/>
            <person name="Yoshida Y."/>
            <person name="Fujiwara M."/>
            <person name="Mori M."/>
            <person name="Tomita M."/>
            <person name="Arakawa K."/>
        </authorList>
    </citation>
    <scope>NUCLEOTIDE SEQUENCE [LARGE SCALE GENOMIC DNA]</scope>
</reference>
<comment type="caution">
    <text evidence="1">The sequence shown here is derived from an EMBL/GenBank/DDBJ whole genome shotgun (WGS) entry which is preliminary data.</text>
</comment>
<sequence>MKKNCRYFDKIQHEILHQKKPLSVLRSPSSKVSSLSWTFTMNSIHPFSTHKIWWDILSSDFANYKNITYPDDLSFCDSSYYVREAGSL</sequence>
<protein>
    <submittedName>
        <fullName evidence="1">Uncharacterized protein</fullName>
    </submittedName>
</protein>
<evidence type="ECO:0000313" key="2">
    <source>
        <dbReference type="Proteomes" id="UP000499080"/>
    </source>
</evidence>
<accession>A0A4Y2TUK5</accession>
<organism evidence="1 2">
    <name type="scientific">Araneus ventricosus</name>
    <name type="common">Orbweaver spider</name>
    <name type="synonym">Epeira ventricosa</name>
    <dbReference type="NCBI Taxonomy" id="182803"/>
    <lineage>
        <taxon>Eukaryota</taxon>
        <taxon>Metazoa</taxon>
        <taxon>Ecdysozoa</taxon>
        <taxon>Arthropoda</taxon>
        <taxon>Chelicerata</taxon>
        <taxon>Arachnida</taxon>
        <taxon>Araneae</taxon>
        <taxon>Araneomorphae</taxon>
        <taxon>Entelegynae</taxon>
        <taxon>Araneoidea</taxon>
        <taxon>Araneidae</taxon>
        <taxon>Araneus</taxon>
    </lineage>
</organism>